<dbReference type="Pfam" id="PF13304">
    <property type="entry name" value="AAA_21"/>
    <property type="match status" value="1"/>
</dbReference>
<dbReference type="PANTHER" id="PTHR43581:SF4">
    <property type="entry name" value="ATP_GTP PHOSPHATASE"/>
    <property type="match status" value="1"/>
</dbReference>
<accession>A0A1Z4JF57</accession>
<dbReference type="PANTHER" id="PTHR43581">
    <property type="entry name" value="ATP/GTP PHOSPHATASE"/>
    <property type="match status" value="1"/>
</dbReference>
<dbReference type="SUPFAM" id="SSF52540">
    <property type="entry name" value="P-loop containing nucleoside triphosphate hydrolases"/>
    <property type="match status" value="1"/>
</dbReference>
<dbReference type="InterPro" id="IPR027417">
    <property type="entry name" value="P-loop_NTPase"/>
</dbReference>
<keyword evidence="3" id="KW-1185">Reference proteome</keyword>
<dbReference type="AlphaFoldDB" id="A0A1Z4JF57"/>
<evidence type="ECO:0000259" key="1">
    <source>
        <dbReference type="Pfam" id="PF13304"/>
    </source>
</evidence>
<evidence type="ECO:0000313" key="3">
    <source>
        <dbReference type="Proteomes" id="UP000217895"/>
    </source>
</evidence>
<dbReference type="EMBL" id="AP018203">
    <property type="protein sequence ID" value="BAY55371.1"/>
    <property type="molecule type" value="Genomic_DNA"/>
</dbReference>
<feature type="domain" description="ATPase AAA-type core" evidence="1">
    <location>
        <begin position="24"/>
        <end position="341"/>
    </location>
</feature>
<dbReference type="Gene3D" id="3.40.50.300">
    <property type="entry name" value="P-loop containing nucleotide triphosphate hydrolases"/>
    <property type="match status" value="2"/>
</dbReference>
<name>A0A1Z4JF57_LEPBY</name>
<proteinExistence type="predicted"/>
<protein>
    <recommendedName>
        <fullName evidence="1">ATPase AAA-type core domain-containing protein</fullName>
    </recommendedName>
</protein>
<dbReference type="GO" id="GO:0016887">
    <property type="term" value="F:ATP hydrolysis activity"/>
    <property type="evidence" value="ECO:0007669"/>
    <property type="project" value="InterPro"/>
</dbReference>
<organism evidence="2 3">
    <name type="scientific">Leptolyngbya boryana NIES-2135</name>
    <dbReference type="NCBI Taxonomy" id="1973484"/>
    <lineage>
        <taxon>Bacteria</taxon>
        <taxon>Bacillati</taxon>
        <taxon>Cyanobacteriota</taxon>
        <taxon>Cyanophyceae</taxon>
        <taxon>Leptolyngbyales</taxon>
        <taxon>Leptolyngbyaceae</taxon>
        <taxon>Leptolyngbya group</taxon>
        <taxon>Leptolyngbya</taxon>
    </lineage>
</organism>
<gene>
    <name evidence="2" type="ORF">NIES2135_21940</name>
</gene>
<evidence type="ECO:0000313" key="2">
    <source>
        <dbReference type="EMBL" id="BAY55371.1"/>
    </source>
</evidence>
<dbReference type="InterPro" id="IPR003959">
    <property type="entry name" value="ATPase_AAA_core"/>
</dbReference>
<reference evidence="2 3" key="1">
    <citation type="submission" date="2017-06" db="EMBL/GenBank/DDBJ databases">
        <title>Genome sequencing of cyanobaciteial culture collection at National Institute for Environmental Studies (NIES).</title>
        <authorList>
            <person name="Hirose Y."/>
            <person name="Shimura Y."/>
            <person name="Fujisawa T."/>
            <person name="Nakamura Y."/>
            <person name="Kawachi M."/>
        </authorList>
    </citation>
    <scope>NUCLEOTIDE SEQUENCE [LARGE SCALE GENOMIC DNA]</scope>
    <source>
        <strain evidence="2 3">NIES-2135</strain>
    </source>
</reference>
<dbReference type="Proteomes" id="UP000217895">
    <property type="component" value="Chromosome"/>
</dbReference>
<dbReference type="InterPro" id="IPR051396">
    <property type="entry name" value="Bact_Antivir_Def_Nuclease"/>
</dbReference>
<dbReference type="GO" id="GO:0005524">
    <property type="term" value="F:ATP binding"/>
    <property type="evidence" value="ECO:0007669"/>
    <property type="project" value="InterPro"/>
</dbReference>
<sequence>MLKSLKLENFRGFKSFELQQLGRINLLVGSNNSGKTSILEAIDLLQSRANLTSLKNQMLARGELSIGEDQEEEITLDAQQIFHNYSASEDVELLLKGELENGSQLILRIAVWSENLEKSFYVHGQVNVQGETKGELMFPKPEASKNQSLITKETYPFLRFGWEFPKSPSSIGVDIVGIRVFPGYAISMRELREYVREDILSTKSAYFIRSSSLTSYEMTEIFNRVVLTPDEELVNRALQVIEPTIQRIASMGINLTRRNNNHGNFFVLRSDINQRVPIGNMGEGMWRMLGLALGLINAKGGILLVDDIDTGLHFSTMVGMWKMIWETAKRLDVQVFATTHNSDCWTSLAEIARSQDAAEQGITIHRIEKDKQRSVVFNERKIVIAADQDIEVR</sequence>